<name>A0A0G4I4G6_9ALVE</name>
<dbReference type="Gene3D" id="3.80.10.10">
    <property type="entry name" value="Ribonuclease Inhibitor"/>
    <property type="match status" value="2"/>
</dbReference>
<dbReference type="AlphaFoldDB" id="A0A0G4I4G6"/>
<dbReference type="EMBL" id="CDMZ01005076">
    <property type="protein sequence ID" value="CEM51873.1"/>
    <property type="molecule type" value="Genomic_DNA"/>
</dbReference>
<dbReference type="InterPro" id="IPR032675">
    <property type="entry name" value="LRR_dom_sf"/>
</dbReference>
<accession>A0A0G4I4G6</accession>
<dbReference type="VEuPathDB" id="CryptoDB:Cvel_1807"/>
<dbReference type="SMART" id="SM00368">
    <property type="entry name" value="LRR_RI"/>
    <property type="match status" value="2"/>
</dbReference>
<dbReference type="GO" id="GO:0031146">
    <property type="term" value="P:SCF-dependent proteasomal ubiquitin-dependent protein catabolic process"/>
    <property type="evidence" value="ECO:0007669"/>
    <property type="project" value="TreeGrafter"/>
</dbReference>
<dbReference type="GO" id="GO:0019005">
    <property type="term" value="C:SCF ubiquitin ligase complex"/>
    <property type="evidence" value="ECO:0007669"/>
    <property type="project" value="TreeGrafter"/>
</dbReference>
<feature type="region of interest" description="Disordered" evidence="1">
    <location>
        <begin position="314"/>
        <end position="351"/>
    </location>
</feature>
<organism evidence="2">
    <name type="scientific">Chromera velia CCMP2878</name>
    <dbReference type="NCBI Taxonomy" id="1169474"/>
    <lineage>
        <taxon>Eukaryota</taxon>
        <taxon>Sar</taxon>
        <taxon>Alveolata</taxon>
        <taxon>Colpodellida</taxon>
        <taxon>Chromeraceae</taxon>
        <taxon>Chromera</taxon>
    </lineage>
</organism>
<reference evidence="2" key="1">
    <citation type="submission" date="2014-11" db="EMBL/GenBank/DDBJ databases">
        <authorList>
            <person name="Otto D Thomas"/>
            <person name="Naeem Raeece"/>
        </authorList>
    </citation>
    <scope>NUCLEOTIDE SEQUENCE</scope>
</reference>
<evidence type="ECO:0000313" key="2">
    <source>
        <dbReference type="EMBL" id="CEM51873.1"/>
    </source>
</evidence>
<feature type="compositionally biased region" description="Basic and acidic residues" evidence="1">
    <location>
        <begin position="318"/>
        <end position="337"/>
    </location>
</feature>
<proteinExistence type="predicted"/>
<dbReference type="SUPFAM" id="SSF52047">
    <property type="entry name" value="RNI-like"/>
    <property type="match status" value="1"/>
</dbReference>
<dbReference type="PANTHER" id="PTHR13318:SF190">
    <property type="entry name" value="PARTNER OF PAIRED, ISOFORM B"/>
    <property type="match status" value="1"/>
</dbReference>
<sequence length="920" mass="101328">MACQNSLAQAGFLEPCVTCARRITPGGRTYVCNAPTCRDHVALFCQRCVNVRRAQNCLGAHFDFFQKPQKELPEWFPKTGAKAQESLFCSACASSFYVTKGLYCCGGMSSKKVPKGCCDPDQVFCRRCYADLVSNSDRRFVSLAPVARAMRNKTIALVDLCKLVALSRKGVQLSHQSRMLKEHPEIFFLDDLAVEYGMDEEGRTTHIFALSHAFPRGGLGFLEFFIGNLTGFAAAESITKPDSRLLLFWDLLALASGAGESPLTPVHRRSRASIDLLHTSALLFASQHPQVTPIRFFSMPSHLKMEVAELEESLVESPLHRETTLPLEEERGKDSSRGNKQQQQQQQLPIAPRVVKPPVYFRRRKSYLESSLAGQREDGQVARIGIGAGVRFNKEALLASVPLSPQMFAERVVSMDSGDTLEFDGGRDGGGEINFPPSPSSSRKHVDGNLPEILCFTEVALINACNREKIELDGLDLRGGLSEQIGVFLDFSVKAIAKAPHKARESNRRVSGQRRNSSLPTFFITHPLASQGTCPLREVSLCGCRLKDCDLCVLASPLAALPSLKRLLLDGNHFTSEGVIDLAQAFTDRAKGWEPKGGAPSLTRDFKSQSTMFSMDSLMDLEGVQRRYSKGGAKESEKNLNGSLRELSLQGCNAVEDDALDSLLALAENCAPLTFHLNGTAINTLGVLSLRLSFLLLQAGEGKDVDLSDLVLCDPPKRDQRRFSPVSSFSKVAPIYPQVALLCEFLERVLKRLPPPRPDQNNPMAKRTLWERWTFKPEDIPRLQEVSKKRQFFDPPLYDPCTFENIILARTELTDAALTVLAPRIAALPALKALSFRGCTALTAEGLQALVQAFRERPGYKDGHGQLLRLCLEGCKGMGKGAVDQLIRLRNAAPQVEVNLFGTSISQMALAQFGHPTDNA</sequence>
<dbReference type="PANTHER" id="PTHR13318">
    <property type="entry name" value="PARTNER OF PAIRED, ISOFORM B-RELATED"/>
    <property type="match status" value="1"/>
</dbReference>
<protein>
    <submittedName>
        <fullName evidence="2">Uncharacterized protein</fullName>
    </submittedName>
</protein>
<feature type="region of interest" description="Disordered" evidence="1">
    <location>
        <begin position="426"/>
        <end position="445"/>
    </location>
</feature>
<evidence type="ECO:0000256" key="1">
    <source>
        <dbReference type="SAM" id="MobiDB-lite"/>
    </source>
</evidence>
<dbReference type="InterPro" id="IPR006553">
    <property type="entry name" value="Leu-rich_rpt_Cys-con_subtyp"/>
</dbReference>
<gene>
    <name evidence="2" type="ORF">Cvel_1807</name>
</gene>
<dbReference type="SMART" id="SM00367">
    <property type="entry name" value="LRR_CC"/>
    <property type="match status" value="3"/>
</dbReference>